<feature type="compositionally biased region" description="Low complexity" evidence="1">
    <location>
        <begin position="1589"/>
        <end position="1604"/>
    </location>
</feature>
<protein>
    <submittedName>
        <fullName evidence="3">Uncharacterized protein</fullName>
    </submittedName>
</protein>
<dbReference type="Proteomes" id="UP000006906">
    <property type="component" value="Chromosome 7"/>
</dbReference>
<feature type="compositionally biased region" description="Polar residues" evidence="1">
    <location>
        <begin position="26"/>
        <end position="38"/>
    </location>
</feature>
<feature type="compositionally biased region" description="Pro residues" evidence="1">
    <location>
        <begin position="212"/>
        <end position="228"/>
    </location>
</feature>
<dbReference type="InParanoid" id="A0A2K3DJB9"/>
<feature type="region of interest" description="Disordered" evidence="1">
    <location>
        <begin position="1"/>
        <end position="47"/>
    </location>
</feature>
<feature type="compositionally biased region" description="Polar residues" evidence="1">
    <location>
        <begin position="1209"/>
        <end position="1220"/>
    </location>
</feature>
<evidence type="ECO:0000313" key="3">
    <source>
        <dbReference type="EMBL" id="PNW80622.1"/>
    </source>
</evidence>
<feature type="region of interest" description="Disordered" evidence="1">
    <location>
        <begin position="1508"/>
        <end position="1528"/>
    </location>
</feature>
<feature type="compositionally biased region" description="Low complexity" evidence="1">
    <location>
        <begin position="1397"/>
        <end position="1426"/>
    </location>
</feature>
<evidence type="ECO:0000256" key="1">
    <source>
        <dbReference type="SAM" id="MobiDB-lite"/>
    </source>
</evidence>
<dbReference type="OrthoDB" id="10667880at2759"/>
<keyword evidence="2" id="KW-0472">Membrane</keyword>
<accession>A0A2K3DJB9</accession>
<reference evidence="3 4" key="1">
    <citation type="journal article" date="2007" name="Science">
        <title>The Chlamydomonas genome reveals the evolution of key animal and plant functions.</title>
        <authorList>
            <person name="Merchant S.S."/>
            <person name="Prochnik S.E."/>
            <person name="Vallon O."/>
            <person name="Harris E.H."/>
            <person name="Karpowicz S.J."/>
            <person name="Witman G.B."/>
            <person name="Terry A."/>
            <person name="Salamov A."/>
            <person name="Fritz-Laylin L.K."/>
            <person name="Marechal-Drouard L."/>
            <person name="Marshall W.F."/>
            <person name="Qu L.H."/>
            <person name="Nelson D.R."/>
            <person name="Sanderfoot A.A."/>
            <person name="Spalding M.H."/>
            <person name="Kapitonov V.V."/>
            <person name="Ren Q."/>
            <person name="Ferris P."/>
            <person name="Lindquist E."/>
            <person name="Shapiro H."/>
            <person name="Lucas S.M."/>
            <person name="Grimwood J."/>
            <person name="Schmutz J."/>
            <person name="Cardol P."/>
            <person name="Cerutti H."/>
            <person name="Chanfreau G."/>
            <person name="Chen C.L."/>
            <person name="Cognat V."/>
            <person name="Croft M.T."/>
            <person name="Dent R."/>
            <person name="Dutcher S."/>
            <person name="Fernandez E."/>
            <person name="Fukuzawa H."/>
            <person name="Gonzalez-Ballester D."/>
            <person name="Gonzalez-Halphen D."/>
            <person name="Hallmann A."/>
            <person name="Hanikenne M."/>
            <person name="Hippler M."/>
            <person name="Inwood W."/>
            <person name="Jabbari K."/>
            <person name="Kalanon M."/>
            <person name="Kuras R."/>
            <person name="Lefebvre P.A."/>
            <person name="Lemaire S.D."/>
            <person name="Lobanov A.V."/>
            <person name="Lohr M."/>
            <person name="Manuell A."/>
            <person name="Meier I."/>
            <person name="Mets L."/>
            <person name="Mittag M."/>
            <person name="Mittelmeier T."/>
            <person name="Moroney J.V."/>
            <person name="Moseley J."/>
            <person name="Napoli C."/>
            <person name="Nedelcu A.M."/>
            <person name="Niyogi K."/>
            <person name="Novoselov S.V."/>
            <person name="Paulsen I.T."/>
            <person name="Pazour G."/>
            <person name="Purton S."/>
            <person name="Ral J.P."/>
            <person name="Riano-Pachon D.M."/>
            <person name="Riekhof W."/>
            <person name="Rymarquis L."/>
            <person name="Schroda M."/>
            <person name="Stern D."/>
            <person name="Umen J."/>
            <person name="Willows R."/>
            <person name="Wilson N."/>
            <person name="Zimmer S.L."/>
            <person name="Allmer J."/>
            <person name="Balk J."/>
            <person name="Bisova K."/>
            <person name="Chen C.J."/>
            <person name="Elias M."/>
            <person name="Gendler K."/>
            <person name="Hauser C."/>
            <person name="Lamb M.R."/>
            <person name="Ledford H."/>
            <person name="Long J.C."/>
            <person name="Minagawa J."/>
            <person name="Page M.D."/>
            <person name="Pan J."/>
            <person name="Pootakham W."/>
            <person name="Roje S."/>
            <person name="Rose A."/>
            <person name="Stahlberg E."/>
            <person name="Terauchi A.M."/>
            <person name="Yang P."/>
            <person name="Ball S."/>
            <person name="Bowler C."/>
            <person name="Dieckmann C.L."/>
            <person name="Gladyshev V.N."/>
            <person name="Green P."/>
            <person name="Jorgensen R."/>
            <person name="Mayfield S."/>
            <person name="Mueller-Roeber B."/>
            <person name="Rajamani S."/>
            <person name="Sayre R.T."/>
            <person name="Brokstein P."/>
            <person name="Dubchak I."/>
            <person name="Goodstein D."/>
            <person name="Hornick L."/>
            <person name="Huang Y.W."/>
            <person name="Jhaveri J."/>
            <person name="Luo Y."/>
            <person name="Martinez D."/>
            <person name="Ngau W.C."/>
            <person name="Otillar B."/>
            <person name="Poliakov A."/>
            <person name="Porter A."/>
            <person name="Szajkowski L."/>
            <person name="Werner G."/>
            <person name="Zhou K."/>
            <person name="Grigoriev I.V."/>
            <person name="Rokhsar D.S."/>
            <person name="Grossman A.R."/>
        </authorList>
    </citation>
    <scope>NUCLEOTIDE SEQUENCE [LARGE SCALE GENOMIC DNA]</scope>
    <source>
        <strain evidence="4">CC-503</strain>
    </source>
</reference>
<name>A0A2K3DJB9_CHLRE</name>
<proteinExistence type="predicted"/>
<feature type="region of interest" description="Disordered" evidence="1">
    <location>
        <begin position="1763"/>
        <end position="1783"/>
    </location>
</feature>
<evidence type="ECO:0000313" key="4">
    <source>
        <dbReference type="Proteomes" id="UP000006906"/>
    </source>
</evidence>
<dbReference type="EMBL" id="CM008968">
    <property type="protein sequence ID" value="PNW80622.1"/>
    <property type="molecule type" value="Genomic_DNA"/>
</dbReference>
<dbReference type="RefSeq" id="XP_042922605.1">
    <property type="nucleotide sequence ID" value="XM_043064037.1"/>
</dbReference>
<keyword evidence="2" id="KW-0812">Transmembrane</keyword>
<dbReference type="Gramene" id="PNW80622">
    <property type="protein sequence ID" value="PNW80622"/>
    <property type="gene ID" value="CHLRE_07g325300v5"/>
</dbReference>
<feature type="region of interest" description="Disordered" evidence="1">
    <location>
        <begin position="1700"/>
        <end position="1724"/>
    </location>
</feature>
<dbReference type="GeneID" id="5726442"/>
<feature type="region of interest" description="Disordered" evidence="1">
    <location>
        <begin position="1005"/>
        <end position="1028"/>
    </location>
</feature>
<feature type="region of interest" description="Disordered" evidence="1">
    <location>
        <begin position="1397"/>
        <end position="1470"/>
    </location>
</feature>
<feature type="compositionally biased region" description="Low complexity" evidence="1">
    <location>
        <begin position="1454"/>
        <end position="1469"/>
    </location>
</feature>
<keyword evidence="4" id="KW-1185">Reference proteome</keyword>
<gene>
    <name evidence="3" type="ORF">CHLRE_07g325300v5</name>
</gene>
<sequence>MLVTQPAAAAGSPAAPGPRTARRGLRQQQGVTDGTTSAAPDAGPVGIPPQILDPYGAALTSLLQPRPTHVTAAAASAASLLTAVYGLTAVIDDELTQQMGAAADAGTISSANEAVGSLTSTTDWEAALLLRLPPVSTADGAAAVVVQTHVAVTALRVTAPAILLPASVPCHGASLDDLRSRLTVAAQRLAAAANDTSSAIQASASVTCEGAPRPPEPPGAQAPPPPDEPAYDAASVGDPIHADWTAAHRRQRRRGSRLLLQQAVTGRGAGSPGASAVPASSATASDCATVLGSSISQAGTAGLLPGQSLLRVSVRLDVTAPSAVPAQANSGSHGGGSGGALDAVSGLAAAKEVASALAAWRTSAASNVTRNAISSSAASSASGASSSEVLAALEGLCIPSAMHLTVLAEALVAYEVPLSVAGRTAYLQTCTWAAGWGASRAIASGDNSSSSSGTPFLMSRAIAASAVTASSPQQAAPLPRPPVGLAASQGMAPTAVVACEVSDVALPVAPLADGDSSSGSSRLTLLQPPAALLNSSSPAAILYARWEESVPESVLLPSGIVSHSNSSSSNTSTLVNVAPRSMALAERYVGAVEARVGALRVDVPAVLLPEQLPCSAAELQQLRTLLAAAAQRLMLSAAGVAPSAAQSPVTDSSGVNVTCVTAPDPPLPPAAPPAAPPVAVGSDAIPANLHVRRRLQQGITSSNRRVGQGSSRQLLQQDTAGTISSSGSAGCVNPAATTPELLPPGQSLLLVSLRLWPDLGAAAAAAGAARSGSAAGEEALEVVSGVAAAGAVAEALQVWRNVTAAANGSLVTATAAAALAAAGLCLPPAEQLAVIVEAQVTYRVPLAAAGRDAYYQACNASARAEAAAAANAAAAAAAAPAAAGATAAVAGGTGSGGSANTPSPGASLPAGSLGGMAASGGSILDSVASATSTASQSGAVSSTMSGDSMDTAVSSPKAAAVASTLAATDAALGMTGVSLCRVVDVWPGVTGLPIDPGSIWAPFDTDKPLTAAPTPDGSAAPAESDDSTVATQLSSPGVIIAFTFAAIILVLTAVVVTLHAIRRKRRARRTAVYLTDEEKAAAAAAASAASALQRALSRRGWRHGKKKLPGGGKAAAAAPGLPALQEDWQAEEEWDEQFRQRQQEMFNSLYGGAAAAGIIKVPSRSAAAAVSATVTAVPMLGGAAGEAKGLGTSEIEPAFDDPSPRRTSRAGTQHSLSSNGMAGGGSDHGRGNNTAAAAADGDSTMPASTPEAHVPAPYGPGADDVAAVLATPVAPDAGASRRLTDSGGASASGTTVLTASAPQVLRMPAVRPPSLRRQAPPPSPAATNLRVMSAFAPAASARPVFAADATALGGGPATAASPARTASDAWRSASGEVALPVPPRPSMSGAALIATAAGSSSGGSSSSDAGSAAPSTAACASRPSTADSAEEEPGGPGTRGPSAAGTPVKHQQHQQHQQLLLQPQQPQQQRLVPRLSSRLLTTRQSWTAESLATGAAAATAASPAALRSSTGTLASPQPLAAAHSPPPPERLFYTYIGGRAKMTDLGSNTCDSPAAAAAAAASSPFGGDRGLGGRKSMGLRRSMSTAVTSSLMASASHALQQSSSGRAQDGAPEQRMRRSDSGPGGGGGVLESLMATAGRRLGGLARSRSARLRQPKEYLSSVMELGSGVTGLTIPVPEEDSDAAGSDIEHGALPTMAAPHATADGSGELDGPQQLQAPAAPLPWAGVGPGAGTMLRGVASPFGKAAAGKGFDRAGGGLGIARGGPAAMLSPARATSAAPELLN</sequence>
<feature type="region of interest" description="Disordered" evidence="1">
    <location>
        <begin position="1560"/>
        <end position="1629"/>
    </location>
</feature>
<organism evidence="3 4">
    <name type="scientific">Chlamydomonas reinhardtii</name>
    <name type="common">Chlamydomonas smithii</name>
    <dbReference type="NCBI Taxonomy" id="3055"/>
    <lineage>
        <taxon>Eukaryota</taxon>
        <taxon>Viridiplantae</taxon>
        <taxon>Chlorophyta</taxon>
        <taxon>core chlorophytes</taxon>
        <taxon>Chlorophyceae</taxon>
        <taxon>CS clade</taxon>
        <taxon>Chlamydomonadales</taxon>
        <taxon>Chlamydomonadaceae</taxon>
        <taxon>Chlamydomonas</taxon>
    </lineage>
</organism>
<feature type="region of interest" description="Disordered" evidence="1">
    <location>
        <begin position="203"/>
        <end position="235"/>
    </location>
</feature>
<feature type="transmembrane region" description="Helical" evidence="2">
    <location>
        <begin position="1038"/>
        <end position="1061"/>
    </location>
</feature>
<evidence type="ECO:0000256" key="2">
    <source>
        <dbReference type="SAM" id="Phobius"/>
    </source>
</evidence>
<feature type="compositionally biased region" description="Low complexity" evidence="1">
    <location>
        <begin position="1712"/>
        <end position="1723"/>
    </location>
</feature>
<feature type="region of interest" description="Disordered" evidence="1">
    <location>
        <begin position="1186"/>
        <end position="1260"/>
    </location>
</feature>
<feature type="compositionally biased region" description="Low complexity" evidence="1">
    <location>
        <begin position="1"/>
        <end position="19"/>
    </location>
</feature>
<dbReference type="KEGG" id="cre:CHLRE_07g325300v5"/>
<keyword evidence="2" id="KW-1133">Transmembrane helix</keyword>